<reference evidence="1" key="2">
    <citation type="journal article" date="2015" name="Genome Biol.">
        <title>Comparative genomics of Steinernema reveals deeply conserved gene regulatory networks.</title>
        <authorList>
            <person name="Dillman A.R."/>
            <person name="Macchietto M."/>
            <person name="Porter C.F."/>
            <person name="Rogers A."/>
            <person name="Williams B."/>
            <person name="Antoshechkin I."/>
            <person name="Lee M.M."/>
            <person name="Goodwin Z."/>
            <person name="Lu X."/>
            <person name="Lewis E.E."/>
            <person name="Goodrich-Blair H."/>
            <person name="Stock S.P."/>
            <person name="Adams B.J."/>
            <person name="Sternberg P.W."/>
            <person name="Mortazavi A."/>
        </authorList>
    </citation>
    <scope>NUCLEOTIDE SEQUENCE [LARGE SCALE GENOMIC DNA]</scope>
    <source>
        <strain evidence="1">ALL</strain>
    </source>
</reference>
<protein>
    <submittedName>
        <fullName evidence="1">Uncharacterized protein</fullName>
    </submittedName>
</protein>
<reference evidence="1" key="3">
    <citation type="journal article" date="2019" name="G3 (Bethesda)">
        <title>Hybrid Assembly of the Genome of the Entomopathogenic Nematode Steinernema carpocapsae Identifies the X-Chromosome.</title>
        <authorList>
            <person name="Serra L."/>
            <person name="Macchietto M."/>
            <person name="Macias-Munoz A."/>
            <person name="McGill C.J."/>
            <person name="Rodriguez I.M."/>
            <person name="Rodriguez B."/>
            <person name="Murad R."/>
            <person name="Mortazavi A."/>
        </authorList>
    </citation>
    <scope>NUCLEOTIDE SEQUENCE [LARGE SCALE GENOMIC DNA]</scope>
    <source>
        <strain evidence="1">ALL</strain>
    </source>
</reference>
<comment type="caution">
    <text evidence="1">The sequence shown here is derived from an EMBL/GenBank/DDBJ whole genome shotgun (WGS) entry which is preliminary data.</text>
</comment>
<dbReference type="EMBL" id="AZBU02000001">
    <property type="protein sequence ID" value="TMS40182.1"/>
    <property type="molecule type" value="Genomic_DNA"/>
</dbReference>
<gene>
    <name evidence="1" type="ORF">L596_006593</name>
</gene>
<proteinExistence type="predicted"/>
<dbReference type="AlphaFoldDB" id="A0A4U8V2U1"/>
<sequence>MNAYDLLVSNLSPCAHYHFRLGQRLQAAFYVDFTLHYTKMQHVEQPLCPRHCFAACVSNLLDFRHAEPHRSTYNPPFKLQMGFWYIKVTRALTSLFMTKM</sequence>
<name>A0A4U8V2U1_STECR</name>
<evidence type="ECO:0000313" key="1">
    <source>
        <dbReference type="EMBL" id="TMS40182.1"/>
    </source>
</evidence>
<organism evidence="1">
    <name type="scientific">Steinernema carpocapsae</name>
    <name type="common">Entomopathogenic nematode</name>
    <dbReference type="NCBI Taxonomy" id="34508"/>
    <lineage>
        <taxon>Eukaryota</taxon>
        <taxon>Metazoa</taxon>
        <taxon>Ecdysozoa</taxon>
        <taxon>Nematoda</taxon>
        <taxon>Chromadorea</taxon>
        <taxon>Rhabditida</taxon>
        <taxon>Tylenchina</taxon>
        <taxon>Panagrolaimomorpha</taxon>
        <taxon>Strongyloidoidea</taxon>
        <taxon>Steinernematidae</taxon>
        <taxon>Steinernema</taxon>
    </lineage>
</organism>
<reference evidence="1" key="1">
    <citation type="submission" date="2013-11" db="EMBL/GenBank/DDBJ databases">
        <authorList>
            <person name="Sternberg P."/>
            <person name="Dillman A."/>
            <person name="Macchietto M."/>
        </authorList>
    </citation>
    <scope>NUCLEOTIDE SEQUENCE</scope>
    <source>
        <strain evidence="1">ALL</strain>
    </source>
</reference>
<accession>A0A4U8V2U1</accession>